<evidence type="ECO:0000313" key="2">
    <source>
        <dbReference type="Proteomes" id="UP000284742"/>
    </source>
</evidence>
<organism evidence="1 2">
    <name type="scientific">Dorea formicigenerans</name>
    <dbReference type="NCBI Taxonomy" id="39486"/>
    <lineage>
        <taxon>Bacteria</taxon>
        <taxon>Bacillati</taxon>
        <taxon>Bacillota</taxon>
        <taxon>Clostridia</taxon>
        <taxon>Lachnospirales</taxon>
        <taxon>Lachnospiraceae</taxon>
        <taxon>Dorea</taxon>
    </lineage>
</organism>
<name>A0A413YJK4_9FIRM</name>
<gene>
    <name evidence="1" type="ORF">DW860_09995</name>
</gene>
<reference evidence="1 2" key="1">
    <citation type="submission" date="2018-08" db="EMBL/GenBank/DDBJ databases">
        <title>A genome reference for cultivated species of the human gut microbiota.</title>
        <authorList>
            <person name="Zou Y."/>
            <person name="Xue W."/>
            <person name="Luo G."/>
        </authorList>
    </citation>
    <scope>NUCLEOTIDE SEQUENCE [LARGE SCALE GENOMIC DNA]</scope>
    <source>
        <strain evidence="1 2">AM37-5</strain>
    </source>
</reference>
<evidence type="ECO:0000313" key="1">
    <source>
        <dbReference type="EMBL" id="RHC06713.1"/>
    </source>
</evidence>
<dbReference type="AlphaFoldDB" id="A0A413YJK4"/>
<dbReference type="Proteomes" id="UP000284742">
    <property type="component" value="Unassembled WGS sequence"/>
</dbReference>
<comment type="caution">
    <text evidence="1">The sequence shown here is derived from an EMBL/GenBank/DDBJ whole genome shotgun (WGS) entry which is preliminary data.</text>
</comment>
<sequence length="737" mass="86689">MWLAGIRDHNVPTLIGDVIFCLKEAIISSLEICKKDHEFTVAFANYVKETIYSKSNNIVLLTIIESIGMHFENELPGYALDLATSIELVHWDTTRYMLYKKNPTKELLERQILKTMGIPELKDRYELDKKCDLSIQEYVSHTQIYFDSMVQDKCYGILDYLYSIIKNDAENAQDYLQIQKMDMRGAKATKITDNIIMLEPQISGEAEKIVLRQEEFNKPKQRLNAAIKKCNDNMVSGQIDLPSTLDAIKVILELMKDTDMAFQYENLLILLIASAINHQELENEKREKFCTIWINGIEKLFSNGSFLADTALMPVLLNQLENDVAIGIKNKIKKIVLDCLMYKGQHGVIDEMAKYVKRYLANHETLAQAVFNTIIKLSEDQMEHQKYNANYLKVSKKDKEFIFNPNMQPKLSGIDRYIKDDDGNCYTSREEEIIDRYLLQEESLEIDVFDMSNYDISTICYVANCGLNFTNESFRMVIHEILLCVIDIWKYTKRNYNAHEIFDVYQEHEIIELFQREMIQTQDDAKMAIDILFEEIDFTKFTTDTIEFYQDIFGNFLCEFFDSYVDSKRRNICKKKILYIEKKVNDIDEEYVRIQLYKSLMLSVTRYCTGDWSKIKTNYSYVDKQFLNKQFTKYGKYHIKELLRTIYQMHMDELLPEILISIRNSFQNAKSEVNKFKKSIREQEAIVQLIILKSFITYSDKIKQDQELIEAYEDILEILINLNYEQAAVILDEFRIH</sequence>
<dbReference type="RefSeq" id="WP_118358940.1">
    <property type="nucleotide sequence ID" value="NZ_QSHK01000006.1"/>
</dbReference>
<protein>
    <submittedName>
        <fullName evidence="1">Uncharacterized protein</fullName>
    </submittedName>
</protein>
<accession>A0A413YJK4</accession>
<proteinExistence type="predicted"/>
<dbReference type="EMBL" id="QSHK01000006">
    <property type="protein sequence ID" value="RHC06713.1"/>
    <property type="molecule type" value="Genomic_DNA"/>
</dbReference>